<proteinExistence type="predicted"/>
<accession>A0A4S2DD20</accession>
<gene>
    <name evidence="1" type="ORF">E5353_04665</name>
</gene>
<dbReference type="EMBL" id="SRYX01000012">
    <property type="protein sequence ID" value="TGY39799.1"/>
    <property type="molecule type" value="Genomic_DNA"/>
</dbReference>
<dbReference type="AlphaFoldDB" id="A0A4S2DD20"/>
<dbReference type="RefSeq" id="WP_135999132.1">
    <property type="nucleotide sequence ID" value="NZ_SRYX01000012.1"/>
</dbReference>
<organism evidence="1 2">
    <name type="scientific">Bacteroides caecimuris</name>
    <dbReference type="NCBI Taxonomy" id="1796613"/>
    <lineage>
        <taxon>Bacteria</taxon>
        <taxon>Pseudomonadati</taxon>
        <taxon>Bacteroidota</taxon>
        <taxon>Bacteroidia</taxon>
        <taxon>Bacteroidales</taxon>
        <taxon>Bacteroidaceae</taxon>
        <taxon>Bacteroides</taxon>
    </lineage>
</organism>
<comment type="caution">
    <text evidence="1">The sequence shown here is derived from an EMBL/GenBank/DDBJ whole genome shotgun (WGS) entry which is preliminary data.</text>
</comment>
<sequence length="214" mass="25120">MTNGEIFQLILERLKAEPFLNGFKFRKRDSSFLKQDGDLRQSIELDHWSKQEGLIIYPIYGVCFEILLKWFEQYSFKSLQTQRDIPSVDFTGNMLGKKDKFVITENSIERDYATLRDSLAECSSIVFSAYTSLKDMYNLEIIPLLEGKKQLPDIGADWVFRNLTLTWIVSPNDYERVKELILAQVHFMVGRNEPNIIEYMTRMDEIIANMESQF</sequence>
<evidence type="ECO:0000313" key="1">
    <source>
        <dbReference type="EMBL" id="TGY39799.1"/>
    </source>
</evidence>
<dbReference type="Proteomes" id="UP000309566">
    <property type="component" value="Unassembled WGS sequence"/>
</dbReference>
<protein>
    <submittedName>
        <fullName evidence="1">Uncharacterized protein</fullName>
    </submittedName>
</protein>
<evidence type="ECO:0000313" key="2">
    <source>
        <dbReference type="Proteomes" id="UP000309566"/>
    </source>
</evidence>
<name>A0A4S2DD20_9BACE</name>
<reference evidence="1 2" key="1">
    <citation type="submission" date="2019-04" db="EMBL/GenBank/DDBJ databases">
        <title>Microbes associate with the intestines of laboratory mice.</title>
        <authorList>
            <person name="Navarre W."/>
            <person name="Wong E."/>
            <person name="Huang K."/>
            <person name="Tropini C."/>
            <person name="Ng K."/>
            <person name="Yu B."/>
        </authorList>
    </citation>
    <scope>NUCLEOTIDE SEQUENCE [LARGE SCALE GENOMIC DNA]</scope>
    <source>
        <strain evidence="1 2">NM63_1-25</strain>
    </source>
</reference>